<dbReference type="InterPro" id="IPR013032">
    <property type="entry name" value="EGF-like_CS"/>
</dbReference>
<dbReference type="EMBL" id="MU825411">
    <property type="protein sequence ID" value="KAJ7390771.1"/>
    <property type="molecule type" value="Genomic_DNA"/>
</dbReference>
<evidence type="ECO:0000313" key="9">
    <source>
        <dbReference type="EMBL" id="KAJ7390771.1"/>
    </source>
</evidence>
<dbReference type="InterPro" id="IPR000742">
    <property type="entry name" value="EGF"/>
</dbReference>
<evidence type="ECO:0000256" key="7">
    <source>
        <dbReference type="PROSITE-ProRule" id="PRU00076"/>
    </source>
</evidence>
<keyword evidence="10" id="KW-1185">Reference proteome</keyword>
<dbReference type="SUPFAM" id="SSF57184">
    <property type="entry name" value="Growth factor receptor domain"/>
    <property type="match status" value="1"/>
</dbReference>
<dbReference type="SMART" id="SM00179">
    <property type="entry name" value="EGF_CA"/>
    <property type="match status" value="3"/>
</dbReference>
<feature type="domain" description="EGF-like" evidence="8">
    <location>
        <begin position="360"/>
        <end position="400"/>
    </location>
</feature>
<dbReference type="Proteomes" id="UP001163046">
    <property type="component" value="Unassembled WGS sequence"/>
</dbReference>
<dbReference type="Gene3D" id="2.10.25.10">
    <property type="entry name" value="Laminin"/>
    <property type="match status" value="5"/>
</dbReference>
<dbReference type="PROSITE" id="PS01186">
    <property type="entry name" value="EGF_2"/>
    <property type="match status" value="4"/>
</dbReference>
<evidence type="ECO:0000256" key="4">
    <source>
        <dbReference type="ARBA" id="ARBA00022837"/>
    </source>
</evidence>
<dbReference type="InterPro" id="IPR009030">
    <property type="entry name" value="Growth_fac_rcpt_cys_sf"/>
</dbReference>
<evidence type="ECO:0000256" key="1">
    <source>
        <dbReference type="ARBA" id="ARBA00022536"/>
    </source>
</evidence>
<dbReference type="InterPro" id="IPR024731">
    <property type="entry name" value="NELL2-like_EGF"/>
</dbReference>
<dbReference type="PANTHER" id="PTHR24039">
    <property type="entry name" value="FIBRILLIN-RELATED"/>
    <property type="match status" value="1"/>
</dbReference>
<evidence type="ECO:0000259" key="8">
    <source>
        <dbReference type="PROSITE" id="PS50026"/>
    </source>
</evidence>
<dbReference type="AlphaFoldDB" id="A0A9W9ZZL8"/>
<dbReference type="PROSITE" id="PS00010">
    <property type="entry name" value="ASX_HYDROXYL"/>
    <property type="match status" value="1"/>
</dbReference>
<dbReference type="Pfam" id="PF12946">
    <property type="entry name" value="EGF_MSP1_1"/>
    <property type="match status" value="1"/>
</dbReference>
<dbReference type="InterPro" id="IPR024730">
    <property type="entry name" value="MSP1_EGF_1"/>
</dbReference>
<organism evidence="9 10">
    <name type="scientific">Desmophyllum pertusum</name>
    <dbReference type="NCBI Taxonomy" id="174260"/>
    <lineage>
        <taxon>Eukaryota</taxon>
        <taxon>Metazoa</taxon>
        <taxon>Cnidaria</taxon>
        <taxon>Anthozoa</taxon>
        <taxon>Hexacorallia</taxon>
        <taxon>Scleractinia</taxon>
        <taxon>Caryophylliina</taxon>
        <taxon>Caryophylliidae</taxon>
        <taxon>Desmophyllum</taxon>
    </lineage>
</organism>
<dbReference type="GO" id="GO:0005509">
    <property type="term" value="F:calcium ion binding"/>
    <property type="evidence" value="ECO:0007669"/>
    <property type="project" value="InterPro"/>
</dbReference>
<dbReference type="SMART" id="SM00181">
    <property type="entry name" value="EGF"/>
    <property type="match status" value="6"/>
</dbReference>
<evidence type="ECO:0000256" key="5">
    <source>
        <dbReference type="ARBA" id="ARBA00023157"/>
    </source>
</evidence>
<name>A0A9W9ZZL8_9CNID</name>
<keyword evidence="6" id="KW-0325">Glycoprotein</keyword>
<evidence type="ECO:0000256" key="6">
    <source>
        <dbReference type="ARBA" id="ARBA00023180"/>
    </source>
</evidence>
<keyword evidence="1 7" id="KW-0245">EGF-like domain</keyword>
<dbReference type="CDD" id="cd00054">
    <property type="entry name" value="EGF_CA"/>
    <property type="match status" value="1"/>
</dbReference>
<protein>
    <recommendedName>
        <fullName evidence="8">EGF-like domain-containing protein</fullName>
    </recommendedName>
</protein>
<accession>A0A9W9ZZL8</accession>
<feature type="disulfide bond" evidence="7">
    <location>
        <begin position="188"/>
        <end position="205"/>
    </location>
</feature>
<dbReference type="InterPro" id="IPR000152">
    <property type="entry name" value="EGF-type_Asp/Asn_hydroxyl_site"/>
</dbReference>
<dbReference type="PROSITE" id="PS01187">
    <property type="entry name" value="EGF_CA"/>
    <property type="match status" value="1"/>
</dbReference>
<feature type="domain" description="EGF-like" evidence="8">
    <location>
        <begin position="179"/>
        <end position="219"/>
    </location>
</feature>
<keyword evidence="4" id="KW-0106">Calcium</keyword>
<evidence type="ECO:0000313" key="10">
    <source>
        <dbReference type="Proteomes" id="UP001163046"/>
    </source>
</evidence>
<dbReference type="InterPro" id="IPR018097">
    <property type="entry name" value="EGF_Ca-bd_CS"/>
</dbReference>
<dbReference type="SUPFAM" id="SSF57196">
    <property type="entry name" value="EGF/Laminin"/>
    <property type="match status" value="1"/>
</dbReference>
<dbReference type="InterPro" id="IPR001881">
    <property type="entry name" value="EGF-like_Ca-bd_dom"/>
</dbReference>
<keyword evidence="3" id="KW-0677">Repeat</keyword>
<dbReference type="Pfam" id="PF12947">
    <property type="entry name" value="EGF_3"/>
    <property type="match status" value="2"/>
</dbReference>
<evidence type="ECO:0000256" key="3">
    <source>
        <dbReference type="ARBA" id="ARBA00022737"/>
    </source>
</evidence>
<dbReference type="FunFam" id="2.10.25.10:FF:000038">
    <property type="entry name" value="Fibrillin 2"/>
    <property type="match status" value="2"/>
</dbReference>
<dbReference type="OrthoDB" id="10045365at2759"/>
<keyword evidence="2" id="KW-0732">Signal</keyword>
<keyword evidence="5 7" id="KW-1015">Disulfide bond</keyword>
<comment type="caution">
    <text evidence="7">Lacks conserved residue(s) required for the propagation of feature annotation.</text>
</comment>
<dbReference type="PROSITE" id="PS50026">
    <property type="entry name" value="EGF_3"/>
    <property type="match status" value="4"/>
</dbReference>
<feature type="domain" description="EGF-like" evidence="8">
    <location>
        <begin position="321"/>
        <end position="359"/>
    </location>
</feature>
<feature type="domain" description="EGF-like" evidence="8">
    <location>
        <begin position="261"/>
        <end position="302"/>
    </location>
</feature>
<sequence>MRNVFLMKANNNACVRKAGMEMDKPALRMALVKESFATQMPNASESFPKDADSASAEMVGKETDELAPEIAVKTKELKSLPVLVISKIFPADGSCEGITCATQMPNASESFPKDADKRGDHLPRWLARRRTNLLHVNECQSIKNNCHLKAECHKYCQASTDCRCKPGYLGDGVKLPHVTDGSCDGVFCDPNAICEEGSPGDQRQCSCREGWRGNGTFCVDIDELQLAATKCDLNADCFNSAGAYQCRCRLGYLANGSQCVSDGTCDGVVCSQHGACVPKTANGRDRHCVCVDGWKGDGRSCLDADECQATWIQRKWFECESDGTCAGEACHGNATCRNLIQGPSCVCKSGYQGPGTACTDTDECDTGDHECNSNADCLNSIGSYNCQCKPGYVGSGFSCQCKYFEQLTINSFLDYCCTTYGSRIMFY</sequence>
<evidence type="ECO:0000256" key="2">
    <source>
        <dbReference type="ARBA" id="ARBA00022729"/>
    </source>
</evidence>
<reference evidence="9" key="1">
    <citation type="submission" date="2023-01" db="EMBL/GenBank/DDBJ databases">
        <title>Genome assembly of the deep-sea coral Lophelia pertusa.</title>
        <authorList>
            <person name="Herrera S."/>
            <person name="Cordes E."/>
        </authorList>
    </citation>
    <scope>NUCLEOTIDE SEQUENCE</scope>
    <source>
        <strain evidence="9">USNM1676648</strain>
        <tissue evidence="9">Polyp</tissue>
    </source>
</reference>
<dbReference type="Pfam" id="PF12661">
    <property type="entry name" value="hEGF"/>
    <property type="match status" value="1"/>
</dbReference>
<gene>
    <name evidence="9" type="ORF">OS493_022329</name>
</gene>
<comment type="caution">
    <text evidence="9">The sequence shown here is derived from an EMBL/GenBank/DDBJ whole genome shotgun (WGS) entry which is preliminary data.</text>
</comment>
<proteinExistence type="predicted"/>
<dbReference type="PANTHER" id="PTHR24039:SF28">
    <property type="entry name" value="EGF-LIKE DOMAIN-CONTAINING PROTEIN"/>
    <property type="match status" value="1"/>
</dbReference>